<protein>
    <recommendedName>
        <fullName evidence="6">Conjugal transfer protein</fullName>
    </recommendedName>
</protein>
<reference evidence="5" key="2">
    <citation type="submission" date="2018-05" db="EMBL/GenBank/DDBJ databases">
        <authorList>
            <person name="Duru I."/>
        </authorList>
    </citation>
    <scope>NUCLEOTIDE SEQUENCE [LARGE SCALE GENOMIC DNA]</scope>
</reference>
<evidence type="ECO:0000313" key="5">
    <source>
        <dbReference type="Proteomes" id="UP000279235"/>
    </source>
</evidence>
<dbReference type="EMBL" id="OGTW01000020">
    <property type="protein sequence ID" value="SPB24320.1"/>
    <property type="molecule type" value="Genomic_DNA"/>
</dbReference>
<dbReference type="Proteomes" id="UP000279235">
    <property type="component" value="Unassembled WGS sequence"/>
</dbReference>
<proteinExistence type="predicted"/>
<keyword evidence="2" id="KW-0812">Transmembrane</keyword>
<dbReference type="AlphaFoldDB" id="A0A2X0R026"/>
<name>A0A2X0R026_9LACT</name>
<evidence type="ECO:0008006" key="6">
    <source>
        <dbReference type="Google" id="ProtNLM"/>
    </source>
</evidence>
<evidence type="ECO:0000313" key="3">
    <source>
        <dbReference type="EMBL" id="SPB24320.1"/>
    </source>
</evidence>
<reference evidence="4" key="3">
    <citation type="submission" date="2018-05" db="EMBL/GenBank/DDBJ databases">
        <authorList>
            <person name="Lanie J.A."/>
            <person name="Ng W.-L."/>
            <person name="Kazmierczak K.M."/>
            <person name="Andrzejewski T.M."/>
            <person name="Davidsen T.M."/>
            <person name="Wayne K.J."/>
            <person name="Tettelin H."/>
            <person name="Glass J.I."/>
            <person name="Rusch D."/>
            <person name="Podicherti R."/>
            <person name="Tsui H.-C.T."/>
            <person name="Winkler M.E."/>
        </authorList>
    </citation>
    <scope>NUCLEOTIDE SEQUENCE</scope>
    <source>
        <strain evidence="4">Lactococcus lactis</strain>
    </source>
</reference>
<feature type="transmembrane region" description="Helical" evidence="2">
    <location>
        <begin position="226"/>
        <end position="246"/>
    </location>
</feature>
<accession>A0A2X0R026</accession>
<sequence length="487" mass="56462">MAKISAPITNKKAFKISNFEYGTIRRQEGKVVVELSKQQVNIETIKQLDFLYKTSDSFLPLEDIKDVDGAIQLIFKDIDSMKMLIDIKQEEYPIKLSILLAILKDNILARHFVSIHPSTIFYHPMEHIQYSYFSDNDCLPYDNRTSNFEKYRALALFVITGFSYEKCLGQQQEVAKVGNDLVKNILSTKNLEELTLLIHDTYNYITHEYISAIKTNDYRSKKRTKYLLIGAIGAVIICSFATSVAIRRHANTEINAMQAKVEQTKNDLKVEKLLNTGDLQSVEKEMKHLDYSDKDISNMYFEQGDFQKSLAYNPNQLEKIIEKIYQNQAEFDEKHKDDKKAPDKKDQPIQQIYDLEIKGNTTNKKSLKDKLTIEQAIANHEIDTMKTQLSFIEDKNTALRMLTVFLVEDELQNAQAVVNKFPDKAFQNRYDLKSTQEELNEQKKAISKEKNKDKKANMQKNADTLSDRIEKLQKEIKKDTDEVKNDK</sequence>
<evidence type="ECO:0000256" key="2">
    <source>
        <dbReference type="SAM" id="Phobius"/>
    </source>
</evidence>
<feature type="compositionally biased region" description="Basic and acidic residues" evidence="1">
    <location>
        <begin position="445"/>
        <end position="456"/>
    </location>
</feature>
<gene>
    <name evidence="4" type="ORF">AMHIJAGA_00825</name>
</gene>
<dbReference type="EMBL" id="OGTW02000020">
    <property type="protein sequence ID" value="SPS10892.1"/>
    <property type="molecule type" value="Genomic_DNA"/>
</dbReference>
<evidence type="ECO:0000313" key="4">
    <source>
        <dbReference type="EMBL" id="SPS10892.1"/>
    </source>
</evidence>
<feature type="region of interest" description="Disordered" evidence="1">
    <location>
        <begin position="445"/>
        <end position="468"/>
    </location>
</feature>
<keyword evidence="2" id="KW-0472">Membrane</keyword>
<evidence type="ECO:0000256" key="1">
    <source>
        <dbReference type="SAM" id="MobiDB-lite"/>
    </source>
</evidence>
<dbReference type="RefSeq" id="WP_127093694.1">
    <property type="nucleotide sequence ID" value="NZ_OGTW02000020.1"/>
</dbReference>
<reference evidence="3" key="1">
    <citation type="submission" date="2018-01" db="EMBL/GenBank/DDBJ databases">
        <authorList>
            <person name="Gaut B.S."/>
            <person name="Morton B.R."/>
            <person name="Clegg M.T."/>
            <person name="Duvall M.R."/>
        </authorList>
    </citation>
    <scope>NUCLEOTIDE SEQUENCE</scope>
    <source>
        <strain evidence="3">Lactococcus lactis</strain>
    </source>
</reference>
<organism evidence="4 5">
    <name type="scientific">Lactococcus lactis</name>
    <dbReference type="NCBI Taxonomy" id="1358"/>
    <lineage>
        <taxon>Bacteria</taxon>
        <taxon>Bacillati</taxon>
        <taxon>Bacillota</taxon>
        <taxon>Bacilli</taxon>
        <taxon>Lactobacillales</taxon>
        <taxon>Streptococcaceae</taxon>
        <taxon>Lactococcus</taxon>
    </lineage>
</organism>
<keyword evidence="2" id="KW-1133">Transmembrane helix</keyword>
<dbReference type="Gene3D" id="1.10.510.10">
    <property type="entry name" value="Transferase(Phosphotransferase) domain 1"/>
    <property type="match status" value="1"/>
</dbReference>